<feature type="compositionally biased region" description="Polar residues" evidence="1">
    <location>
        <begin position="95"/>
        <end position="110"/>
    </location>
</feature>
<accession>A0A1Z5JA93</accession>
<gene>
    <name evidence="4" type="ORF">FisN_31Hh088</name>
</gene>
<keyword evidence="5" id="KW-1185">Reference proteome</keyword>
<dbReference type="OrthoDB" id="48748at2759"/>
<evidence type="ECO:0000256" key="1">
    <source>
        <dbReference type="SAM" id="MobiDB-lite"/>
    </source>
</evidence>
<dbReference type="AlphaFoldDB" id="A0A1Z5JA93"/>
<feature type="signal peptide" evidence="2">
    <location>
        <begin position="1"/>
        <end position="22"/>
    </location>
</feature>
<reference evidence="4 5" key="1">
    <citation type="journal article" date="2015" name="Plant Cell">
        <title>Oil accumulation by the oleaginous diatom Fistulifera solaris as revealed by the genome and transcriptome.</title>
        <authorList>
            <person name="Tanaka T."/>
            <person name="Maeda Y."/>
            <person name="Veluchamy A."/>
            <person name="Tanaka M."/>
            <person name="Abida H."/>
            <person name="Marechal E."/>
            <person name="Bowler C."/>
            <person name="Muto M."/>
            <person name="Sunaga Y."/>
            <person name="Tanaka M."/>
            <person name="Yoshino T."/>
            <person name="Taniguchi T."/>
            <person name="Fukuda Y."/>
            <person name="Nemoto M."/>
            <person name="Matsumoto M."/>
            <person name="Wong P.S."/>
            <person name="Aburatani S."/>
            <person name="Fujibuchi W."/>
        </authorList>
    </citation>
    <scope>NUCLEOTIDE SEQUENCE [LARGE SCALE GENOMIC DNA]</scope>
    <source>
        <strain evidence="4 5">JPCC DA0580</strain>
    </source>
</reference>
<dbReference type="GO" id="GO:0016757">
    <property type="term" value="F:glycosyltransferase activity"/>
    <property type="evidence" value="ECO:0007669"/>
    <property type="project" value="InterPro"/>
</dbReference>
<keyword evidence="2" id="KW-0732">Signal</keyword>
<feature type="domain" description="Glycosyltransferase 61 catalytic" evidence="3">
    <location>
        <begin position="368"/>
        <end position="443"/>
    </location>
</feature>
<dbReference type="InterPro" id="IPR049625">
    <property type="entry name" value="Glyco_transf_61_cat"/>
</dbReference>
<feature type="compositionally biased region" description="Basic and acidic residues" evidence="1">
    <location>
        <begin position="66"/>
        <end position="89"/>
    </location>
</feature>
<dbReference type="InParanoid" id="A0A1Z5JA93"/>
<feature type="region of interest" description="Disordered" evidence="1">
    <location>
        <begin position="60"/>
        <end position="177"/>
    </location>
</feature>
<dbReference type="Pfam" id="PF04577">
    <property type="entry name" value="Glyco_transf_61"/>
    <property type="match status" value="1"/>
</dbReference>
<proteinExistence type="predicted"/>
<organism evidence="4 5">
    <name type="scientific">Fistulifera solaris</name>
    <name type="common">Oleaginous diatom</name>
    <dbReference type="NCBI Taxonomy" id="1519565"/>
    <lineage>
        <taxon>Eukaryota</taxon>
        <taxon>Sar</taxon>
        <taxon>Stramenopiles</taxon>
        <taxon>Ochrophyta</taxon>
        <taxon>Bacillariophyta</taxon>
        <taxon>Bacillariophyceae</taxon>
        <taxon>Bacillariophycidae</taxon>
        <taxon>Naviculales</taxon>
        <taxon>Naviculaceae</taxon>
        <taxon>Fistulifera</taxon>
    </lineage>
</organism>
<comment type="caution">
    <text evidence="4">The sequence shown here is derived from an EMBL/GenBank/DDBJ whole genome shotgun (WGS) entry which is preliminary data.</text>
</comment>
<evidence type="ECO:0000313" key="4">
    <source>
        <dbReference type="EMBL" id="GAX10879.1"/>
    </source>
</evidence>
<dbReference type="Proteomes" id="UP000198406">
    <property type="component" value="Unassembled WGS sequence"/>
</dbReference>
<evidence type="ECO:0000256" key="2">
    <source>
        <dbReference type="SAM" id="SignalP"/>
    </source>
</evidence>
<protein>
    <recommendedName>
        <fullName evidence="3">Glycosyltransferase 61 catalytic domain-containing protein</fullName>
    </recommendedName>
</protein>
<feature type="compositionally biased region" description="Basic and acidic residues" evidence="1">
    <location>
        <begin position="132"/>
        <end position="143"/>
    </location>
</feature>
<evidence type="ECO:0000259" key="3">
    <source>
        <dbReference type="Pfam" id="PF04577"/>
    </source>
</evidence>
<dbReference type="EMBL" id="BDSP01000026">
    <property type="protein sequence ID" value="GAX10879.1"/>
    <property type="molecule type" value="Genomic_DNA"/>
</dbReference>
<feature type="chain" id="PRO_5013323579" description="Glycosyltransferase 61 catalytic domain-containing protein" evidence="2">
    <location>
        <begin position="23"/>
        <end position="534"/>
    </location>
</feature>
<evidence type="ECO:0000313" key="5">
    <source>
        <dbReference type="Proteomes" id="UP000198406"/>
    </source>
</evidence>
<name>A0A1Z5JA93_FISSO</name>
<sequence length="534" mass="60596">MRSRFLLIVALWCTTSLYLGYSRLTSCALPSNFESRDASSYNRSDRYNEEPLERSAKLIAQAGSPKVHDSHSNEPRFEETERAQPEELPQHAVESPSTETQVSHKQNFETSAEETQLEQISEQVAEPPSTETQDHPTTEKNIETSEVQQPEPEQRSESVTETPPAEAQHSQRTEQSIEVADLASPAFWSTVSWRELKARVAETQPSSLCNETQPADLTLVEKTDQSIVGWPGQKKSNSDNTICKFDARAFTFHLPHAMQSIYGCWSLWEAHGGHPVLVGPPDHVGFNEPFKDLFMIGMFKALTDYFNVTVTTTDQIEQADLDDAVHLEIWGGEWYGRPFFLRRDDSWKWTDTILKNENIERNACQDVVRIGILNRHPGYGRSILNAQEIMDELVRVFGDKVQVDEILFENKNFQEQIRWMASHDIVLTGHGAQETSLNFMPKCGVLLEVFPSAYYVPEYFSALSDTTHVRHYIMNSDRTRDPIADTKKSKETVEAELAAKKIQMCPVTRSMLDHVVTAIRDWDSCCNAAVSDSS</sequence>